<gene>
    <name evidence="1" type="ORF">LCGC14_1696420</name>
</gene>
<protein>
    <submittedName>
        <fullName evidence="1">Uncharacterized protein</fullName>
    </submittedName>
</protein>
<proteinExistence type="predicted"/>
<reference evidence="1" key="1">
    <citation type="journal article" date="2015" name="Nature">
        <title>Complex archaea that bridge the gap between prokaryotes and eukaryotes.</title>
        <authorList>
            <person name="Spang A."/>
            <person name="Saw J.H."/>
            <person name="Jorgensen S.L."/>
            <person name="Zaremba-Niedzwiedzka K."/>
            <person name="Martijn J."/>
            <person name="Lind A.E."/>
            <person name="van Eijk R."/>
            <person name="Schleper C."/>
            <person name="Guy L."/>
            <person name="Ettema T.J."/>
        </authorList>
    </citation>
    <scope>NUCLEOTIDE SEQUENCE</scope>
</reference>
<dbReference type="EMBL" id="LAZR01014915">
    <property type="protein sequence ID" value="KKM15403.1"/>
    <property type="molecule type" value="Genomic_DNA"/>
</dbReference>
<name>A0A0F9JZS3_9ZZZZ</name>
<organism evidence="1">
    <name type="scientific">marine sediment metagenome</name>
    <dbReference type="NCBI Taxonomy" id="412755"/>
    <lineage>
        <taxon>unclassified sequences</taxon>
        <taxon>metagenomes</taxon>
        <taxon>ecological metagenomes</taxon>
    </lineage>
</organism>
<comment type="caution">
    <text evidence="1">The sequence shown here is derived from an EMBL/GenBank/DDBJ whole genome shotgun (WGS) entry which is preliminary data.</text>
</comment>
<sequence length="92" mass="10294">MSKNISYNGGTSQKSCLSGQTVENFLAVCRPRYFFYYLCFQIGAELPCLTAFHADKHAKKQRKHSEYIAFGKGDLQLQATNLAEGQNAQPVN</sequence>
<dbReference type="AlphaFoldDB" id="A0A0F9JZS3"/>
<evidence type="ECO:0000313" key="1">
    <source>
        <dbReference type="EMBL" id="KKM15403.1"/>
    </source>
</evidence>
<accession>A0A0F9JZS3</accession>